<organism evidence="3 4">
    <name type="scientific">Hucho hucho</name>
    <name type="common">huchen</name>
    <dbReference type="NCBI Taxonomy" id="62062"/>
    <lineage>
        <taxon>Eukaryota</taxon>
        <taxon>Metazoa</taxon>
        <taxon>Chordata</taxon>
        <taxon>Craniata</taxon>
        <taxon>Vertebrata</taxon>
        <taxon>Euteleostomi</taxon>
        <taxon>Actinopterygii</taxon>
        <taxon>Neopterygii</taxon>
        <taxon>Teleostei</taxon>
        <taxon>Protacanthopterygii</taxon>
        <taxon>Salmoniformes</taxon>
        <taxon>Salmonidae</taxon>
        <taxon>Salmoninae</taxon>
        <taxon>Hucho</taxon>
    </lineage>
</organism>
<keyword evidence="4" id="KW-1185">Reference proteome</keyword>
<reference evidence="3" key="2">
    <citation type="submission" date="2025-08" db="UniProtKB">
        <authorList>
            <consortium name="Ensembl"/>
        </authorList>
    </citation>
    <scope>IDENTIFICATION</scope>
</reference>
<reference evidence="3" key="3">
    <citation type="submission" date="2025-09" db="UniProtKB">
        <authorList>
            <consortium name="Ensembl"/>
        </authorList>
    </citation>
    <scope>IDENTIFICATION</scope>
</reference>
<protein>
    <recommendedName>
        <fullName evidence="2">Retrotransposon gag domain-containing protein</fullName>
    </recommendedName>
</protein>
<dbReference type="CDD" id="cd00303">
    <property type="entry name" value="retropepsin_like"/>
    <property type="match status" value="1"/>
</dbReference>
<evidence type="ECO:0000313" key="3">
    <source>
        <dbReference type="Ensembl" id="ENSHHUP00000014459.1"/>
    </source>
</evidence>
<accession>A0A4W5KT83</accession>
<proteinExistence type="predicted"/>
<name>A0A4W5KT83_9TELE</name>
<dbReference type="InterPro" id="IPR032567">
    <property type="entry name" value="RTL1-rel"/>
</dbReference>
<dbReference type="AlphaFoldDB" id="A0A4W5KT83"/>
<feature type="domain" description="Retrotransposon gag" evidence="2">
    <location>
        <begin position="112"/>
        <end position="192"/>
    </location>
</feature>
<dbReference type="STRING" id="62062.ENSHHUP00000014459"/>
<dbReference type="Ensembl" id="ENSHHUT00000014947.1">
    <property type="protein sequence ID" value="ENSHHUP00000014459.1"/>
    <property type="gene ID" value="ENSHHUG00000008954.1"/>
</dbReference>
<dbReference type="PANTHER" id="PTHR15503:SF22">
    <property type="entry name" value="TRANSPOSON TY3-I GAG POLYPROTEIN"/>
    <property type="match status" value="1"/>
</dbReference>
<dbReference type="GeneTree" id="ENSGT00970000195121"/>
<dbReference type="InterPro" id="IPR005162">
    <property type="entry name" value="Retrotrans_gag_dom"/>
</dbReference>
<reference evidence="4" key="1">
    <citation type="submission" date="2018-06" db="EMBL/GenBank/DDBJ databases">
        <title>Genome assembly of Danube salmon.</title>
        <authorList>
            <person name="Macqueen D.J."/>
            <person name="Gundappa M.K."/>
        </authorList>
    </citation>
    <scope>NUCLEOTIDE SEQUENCE [LARGE SCALE GENOMIC DNA]</scope>
</reference>
<feature type="compositionally biased region" description="Pro residues" evidence="1">
    <location>
        <begin position="47"/>
        <end position="66"/>
    </location>
</feature>
<dbReference type="Proteomes" id="UP000314982">
    <property type="component" value="Unassembled WGS sequence"/>
</dbReference>
<evidence type="ECO:0000313" key="4">
    <source>
        <dbReference type="Proteomes" id="UP000314982"/>
    </source>
</evidence>
<evidence type="ECO:0000259" key="2">
    <source>
        <dbReference type="Pfam" id="PF03732"/>
    </source>
</evidence>
<sequence length="497" mass="54146">MESAGEDNPVLVVEERVQQHATMLQRLSTAMDRVLQMMDHWEREGVPPAPPPAPPQAPLLNPPSPGPSGIRLALPREYDGTVAGCQGFLLQLELYLATVHPAPSGRESVSALVSCLSGKALEWANTVWGEGEAVLDHYEDFTRCFRAVFNHPPEGRAGERLFHLRQGTRSAQDFRTLAAGVGWNDRALIDHYQCSLREDVRRELACRDTTLTFDQLVDLSIRLDNLLATRGCPDPGLSIPSTSTNDPTPMELGGAALRATGGGTGPCTICGCRGHTGGRCWGGPSWSRGSRQGTLVSPQVSRHQAHPEPPVAHMFLYINFPEFSPHSQHKALIDSFAHSLGIPIVPVDMPFPVHALDSRPLGSGLIREVTAPMGMVTQEGHKERISLFLIDSPTFPVMLGLPWLACDDPTISWQQRALTGWSRECSGRCLGVSVCATMVESPDQVSTVRIPSEYANLALAFCKKKATQLPPHRRGDCAINLLVDAALPRSHVYPLSQ</sequence>
<dbReference type="Pfam" id="PF03732">
    <property type="entry name" value="Retrotrans_gag"/>
    <property type="match status" value="1"/>
</dbReference>
<evidence type="ECO:0000256" key="1">
    <source>
        <dbReference type="SAM" id="MobiDB-lite"/>
    </source>
</evidence>
<dbReference type="PANTHER" id="PTHR15503">
    <property type="entry name" value="LDOC1 RELATED"/>
    <property type="match status" value="1"/>
</dbReference>
<feature type="region of interest" description="Disordered" evidence="1">
    <location>
        <begin position="43"/>
        <end position="68"/>
    </location>
</feature>